<dbReference type="AlphaFoldDB" id="A0AAD6ZNK7"/>
<protein>
    <submittedName>
        <fullName evidence="1">Uncharacterized protein</fullName>
    </submittedName>
</protein>
<proteinExistence type="predicted"/>
<accession>A0AAD6ZNK7</accession>
<evidence type="ECO:0000313" key="2">
    <source>
        <dbReference type="Proteomes" id="UP001218218"/>
    </source>
</evidence>
<name>A0AAD6ZNK7_9AGAR</name>
<dbReference type="EMBL" id="JARIHO010000037">
    <property type="protein sequence ID" value="KAJ7330502.1"/>
    <property type="molecule type" value="Genomic_DNA"/>
</dbReference>
<dbReference type="Proteomes" id="UP001218218">
    <property type="component" value="Unassembled WGS sequence"/>
</dbReference>
<organism evidence="1 2">
    <name type="scientific">Mycena albidolilacea</name>
    <dbReference type="NCBI Taxonomy" id="1033008"/>
    <lineage>
        <taxon>Eukaryota</taxon>
        <taxon>Fungi</taxon>
        <taxon>Dikarya</taxon>
        <taxon>Basidiomycota</taxon>
        <taxon>Agaricomycotina</taxon>
        <taxon>Agaricomycetes</taxon>
        <taxon>Agaricomycetidae</taxon>
        <taxon>Agaricales</taxon>
        <taxon>Marasmiineae</taxon>
        <taxon>Mycenaceae</taxon>
        <taxon>Mycena</taxon>
    </lineage>
</organism>
<evidence type="ECO:0000313" key="1">
    <source>
        <dbReference type="EMBL" id="KAJ7330502.1"/>
    </source>
</evidence>
<keyword evidence="2" id="KW-1185">Reference proteome</keyword>
<sequence length="179" mass="20558">MATHRCSNSGTPTDPLINSLDVFPTPGTRHYTLLNTNEPPEDAERMFIDSVISKTEARLVWLNDEIPKLREKPKQLEDERASLPRHLTRNKAVLAPLRRMPPEVHWRNLLVDVALHRRSLECGQDRYGAEPMAVDPNQWPLESRCGLGSSSTIPKTSYPVYRYTIPCRWSRFKSDVPKN</sequence>
<reference evidence="1" key="1">
    <citation type="submission" date="2023-03" db="EMBL/GenBank/DDBJ databases">
        <title>Massive genome expansion in bonnet fungi (Mycena s.s.) driven by repeated elements and novel gene families across ecological guilds.</title>
        <authorList>
            <consortium name="Lawrence Berkeley National Laboratory"/>
            <person name="Harder C.B."/>
            <person name="Miyauchi S."/>
            <person name="Viragh M."/>
            <person name="Kuo A."/>
            <person name="Thoen E."/>
            <person name="Andreopoulos B."/>
            <person name="Lu D."/>
            <person name="Skrede I."/>
            <person name="Drula E."/>
            <person name="Henrissat B."/>
            <person name="Morin E."/>
            <person name="Kohler A."/>
            <person name="Barry K."/>
            <person name="LaButti K."/>
            <person name="Morin E."/>
            <person name="Salamov A."/>
            <person name="Lipzen A."/>
            <person name="Mereny Z."/>
            <person name="Hegedus B."/>
            <person name="Baldrian P."/>
            <person name="Stursova M."/>
            <person name="Weitz H."/>
            <person name="Taylor A."/>
            <person name="Grigoriev I.V."/>
            <person name="Nagy L.G."/>
            <person name="Martin F."/>
            <person name="Kauserud H."/>
        </authorList>
    </citation>
    <scope>NUCLEOTIDE SEQUENCE</scope>
    <source>
        <strain evidence="1">CBHHK002</strain>
    </source>
</reference>
<gene>
    <name evidence="1" type="ORF">DFH08DRAFT_940370</name>
</gene>
<comment type="caution">
    <text evidence="1">The sequence shown here is derived from an EMBL/GenBank/DDBJ whole genome shotgun (WGS) entry which is preliminary data.</text>
</comment>